<dbReference type="GO" id="GO:0008360">
    <property type="term" value="P:regulation of cell shape"/>
    <property type="evidence" value="ECO:0007669"/>
    <property type="project" value="UniProtKB-KW"/>
</dbReference>
<dbReference type="GO" id="GO:0005886">
    <property type="term" value="C:plasma membrane"/>
    <property type="evidence" value="ECO:0007669"/>
    <property type="project" value="UniProtKB-SubCell"/>
</dbReference>
<keyword evidence="6" id="KW-1003">Cell membrane</keyword>
<comment type="catalytic activity">
    <reaction evidence="6">
        <text>[GlcNAc-(1-&gt;4)-Mur2Ac(oyl-L-Ala-gamma-D-Glu-L-Lys-D-Ala-D-Ala)](n)-di-trans,octa-cis-undecaprenyl diphosphate + beta-D-GlcNAc-(1-&gt;4)-Mur2Ac(oyl-L-Ala-gamma-D-Glu-L-Lys-D-Ala-D-Ala)-di-trans,octa-cis-undecaprenyl diphosphate = [GlcNAc-(1-&gt;4)-Mur2Ac(oyl-L-Ala-gamma-D-Glu-L-Lys-D-Ala-D-Ala)](n+1)-di-trans,octa-cis-undecaprenyl diphosphate + di-trans,octa-cis-undecaprenyl diphosphate + H(+)</text>
        <dbReference type="Rhea" id="RHEA:23708"/>
        <dbReference type="Rhea" id="RHEA-COMP:9602"/>
        <dbReference type="Rhea" id="RHEA-COMP:9603"/>
        <dbReference type="ChEBI" id="CHEBI:15378"/>
        <dbReference type="ChEBI" id="CHEBI:58405"/>
        <dbReference type="ChEBI" id="CHEBI:60033"/>
        <dbReference type="ChEBI" id="CHEBI:78435"/>
        <dbReference type="EC" id="2.4.99.28"/>
    </reaction>
</comment>
<dbReference type="GO" id="GO:0071555">
    <property type="term" value="P:cell wall organization"/>
    <property type="evidence" value="ECO:0007669"/>
    <property type="project" value="UniProtKB-KW"/>
</dbReference>
<dbReference type="GO" id="GO:0051301">
    <property type="term" value="P:cell division"/>
    <property type="evidence" value="ECO:0007669"/>
    <property type="project" value="InterPro"/>
</dbReference>
<keyword evidence="6" id="KW-0961">Cell wall biogenesis/degradation</keyword>
<reference evidence="7 8" key="1">
    <citation type="journal article" date="2016" name="Nat. Commun.">
        <title>Thousands of microbial genomes shed light on interconnected biogeochemical processes in an aquifer system.</title>
        <authorList>
            <person name="Anantharaman K."/>
            <person name="Brown C.T."/>
            <person name="Hug L.A."/>
            <person name="Sharon I."/>
            <person name="Castelle C.J."/>
            <person name="Probst A.J."/>
            <person name="Thomas B.C."/>
            <person name="Singh A."/>
            <person name="Wilkins M.J."/>
            <person name="Karaoz U."/>
            <person name="Brodie E.L."/>
            <person name="Williams K.H."/>
            <person name="Hubbard S.S."/>
            <person name="Banfield J.F."/>
        </authorList>
    </citation>
    <scope>NUCLEOTIDE SEQUENCE [LARGE SCALE GENOMIC DNA]</scope>
</reference>
<evidence type="ECO:0000313" key="7">
    <source>
        <dbReference type="EMBL" id="OGI39056.1"/>
    </source>
</evidence>
<evidence type="ECO:0000313" key="8">
    <source>
        <dbReference type="Proteomes" id="UP000179334"/>
    </source>
</evidence>
<feature type="transmembrane region" description="Helical" evidence="6">
    <location>
        <begin position="128"/>
        <end position="145"/>
    </location>
</feature>
<dbReference type="GO" id="GO:0008955">
    <property type="term" value="F:peptidoglycan glycosyltransferase activity"/>
    <property type="evidence" value="ECO:0007669"/>
    <property type="project" value="UniProtKB-UniRule"/>
</dbReference>
<comment type="function">
    <text evidence="6">Peptidoglycan polymerase that is essential for cell wall elongation.</text>
</comment>
<feature type="transmembrane region" description="Helical" evidence="6">
    <location>
        <begin position="68"/>
        <end position="86"/>
    </location>
</feature>
<feature type="transmembrane region" description="Helical" evidence="6">
    <location>
        <begin position="151"/>
        <end position="168"/>
    </location>
</feature>
<keyword evidence="6" id="KW-0573">Peptidoglycan synthesis</keyword>
<keyword evidence="4 6" id="KW-1133">Transmembrane helix</keyword>
<dbReference type="GO" id="GO:0032153">
    <property type="term" value="C:cell division site"/>
    <property type="evidence" value="ECO:0007669"/>
    <property type="project" value="TreeGrafter"/>
</dbReference>
<dbReference type="NCBIfam" id="TIGR02210">
    <property type="entry name" value="rodA_shape"/>
    <property type="match status" value="1"/>
</dbReference>
<comment type="caution">
    <text evidence="7">The sequence shown here is derived from an EMBL/GenBank/DDBJ whole genome shotgun (WGS) entry which is preliminary data.</text>
</comment>
<keyword evidence="5 6" id="KW-0472">Membrane</keyword>
<feature type="transmembrane region" description="Helical" evidence="6">
    <location>
        <begin position="329"/>
        <end position="350"/>
    </location>
</feature>
<keyword evidence="6" id="KW-0997">Cell inner membrane</keyword>
<comment type="subcellular location">
    <subcellularLocation>
        <location evidence="6">Cell inner membrane</location>
        <topology evidence="6">Multi-pass membrane protein</topology>
    </subcellularLocation>
    <subcellularLocation>
        <location evidence="1">Membrane</location>
        <topology evidence="1">Multi-pass membrane protein</topology>
    </subcellularLocation>
</comment>
<dbReference type="InterPro" id="IPR001182">
    <property type="entry name" value="FtsW/RodA"/>
</dbReference>
<dbReference type="EC" id="2.4.99.28" evidence="6"/>
<dbReference type="HAMAP" id="MF_02079">
    <property type="entry name" value="PGT_RodA"/>
    <property type="match status" value="1"/>
</dbReference>
<keyword evidence="6" id="KW-0328">Glycosyltransferase</keyword>
<dbReference type="InterPro" id="IPR011923">
    <property type="entry name" value="RodA/MrdB"/>
</dbReference>
<evidence type="ECO:0000256" key="4">
    <source>
        <dbReference type="ARBA" id="ARBA00022989"/>
    </source>
</evidence>
<evidence type="ECO:0000256" key="3">
    <source>
        <dbReference type="ARBA" id="ARBA00022960"/>
    </source>
</evidence>
<organism evidence="7 8">
    <name type="scientific">Candidatus Muproteobacteria bacterium RBG_16_64_10</name>
    <dbReference type="NCBI Taxonomy" id="1817757"/>
    <lineage>
        <taxon>Bacteria</taxon>
        <taxon>Pseudomonadati</taxon>
        <taxon>Pseudomonadota</taxon>
        <taxon>Candidatus Muproteobacteria</taxon>
    </lineage>
</organism>
<comment type="similarity">
    <text evidence="6">Belongs to the SEDS family. MrdB/RodA subfamily.</text>
</comment>
<evidence type="ECO:0000256" key="5">
    <source>
        <dbReference type="ARBA" id="ARBA00023136"/>
    </source>
</evidence>
<evidence type="ECO:0000256" key="6">
    <source>
        <dbReference type="HAMAP-Rule" id="MF_02079"/>
    </source>
</evidence>
<dbReference type="PANTHER" id="PTHR30474:SF1">
    <property type="entry name" value="PEPTIDOGLYCAN GLYCOSYLTRANSFERASE MRDB"/>
    <property type="match status" value="1"/>
</dbReference>
<comment type="pathway">
    <text evidence="6">Cell wall biogenesis; peptidoglycan biosynthesis.</text>
</comment>
<dbReference type="GO" id="GO:0009252">
    <property type="term" value="P:peptidoglycan biosynthetic process"/>
    <property type="evidence" value="ECO:0007669"/>
    <property type="project" value="UniProtKB-UniRule"/>
</dbReference>
<feature type="transmembrane region" description="Helical" evidence="6">
    <location>
        <begin position="38"/>
        <end position="56"/>
    </location>
</feature>
<dbReference type="AlphaFoldDB" id="A0A1F6T223"/>
<dbReference type="GO" id="GO:0015648">
    <property type="term" value="F:lipid-linked peptidoglycan transporter activity"/>
    <property type="evidence" value="ECO:0007669"/>
    <property type="project" value="TreeGrafter"/>
</dbReference>
<proteinExistence type="inferred from homology"/>
<evidence type="ECO:0000256" key="1">
    <source>
        <dbReference type="ARBA" id="ARBA00004141"/>
    </source>
</evidence>
<dbReference type="EMBL" id="MFSR01000050">
    <property type="protein sequence ID" value="OGI39056.1"/>
    <property type="molecule type" value="Genomic_DNA"/>
</dbReference>
<gene>
    <name evidence="6" type="primary">mrdB</name>
    <name evidence="6" type="synonym">rodA</name>
    <name evidence="7" type="ORF">A2V91_05205</name>
</gene>
<dbReference type="Pfam" id="PF01098">
    <property type="entry name" value="FTSW_RODA_SPOVE"/>
    <property type="match status" value="1"/>
</dbReference>
<keyword evidence="3 6" id="KW-0133">Cell shape</keyword>
<protein>
    <recommendedName>
        <fullName evidence="6">Peptidoglycan glycosyltransferase MrdB</fullName>
        <shortName evidence="6">PGT</shortName>
        <ecNumber evidence="6">2.4.99.28</ecNumber>
    </recommendedName>
    <alternativeName>
        <fullName evidence="6">Cell elongation protein RodA</fullName>
    </alternativeName>
    <alternativeName>
        <fullName evidence="6">Cell wall polymerase</fullName>
    </alternativeName>
    <alternativeName>
        <fullName evidence="6">Peptidoglycan polymerase</fullName>
        <shortName evidence="6">PG polymerase</shortName>
    </alternativeName>
</protein>
<sequence>MLERLHLDRTLFYALLALAAFSLLTVYSATGKNLTDTAGHAVRLLLGFGLMLLVANLRPETLERWSPVIFSVALALLVAVLLFGTIGKGARRWLSLAGFRFQPSEFMKLALPMALAWFFAREGLPPRLWRFGVAVLAIALPAALVARQPDLGTAVLIVAGGVALLFIAGLLWRIIVPLLTGVIVAAPVVYYRFLHDYQRSRIDVLIDPQSDPLGTGYQTIQSMIAVGSGGFYGKGWLNSSQAHLEYLPESATDFVFAVFAEEFGLIGGLVLIGLYLFIIARGFLIAYLAQDSYSRLLAGGITLTVFLSLFVNIGMVLGVLPVVGVPLPVMSFGGTALLTFLAAFGALMSIQTHRRIVE</sequence>
<feature type="transmembrane region" description="Helical" evidence="6">
    <location>
        <begin position="296"/>
        <end position="323"/>
    </location>
</feature>
<name>A0A1F6T223_9PROT</name>
<accession>A0A1F6T223</accession>
<keyword evidence="6" id="KW-0808">Transferase</keyword>
<keyword evidence="2 6" id="KW-0812">Transmembrane</keyword>
<dbReference type="PANTHER" id="PTHR30474">
    <property type="entry name" value="CELL CYCLE PROTEIN"/>
    <property type="match status" value="1"/>
</dbReference>
<dbReference type="Proteomes" id="UP000179334">
    <property type="component" value="Unassembled WGS sequence"/>
</dbReference>
<feature type="transmembrane region" description="Helical" evidence="6">
    <location>
        <begin position="263"/>
        <end position="289"/>
    </location>
</feature>
<dbReference type="UniPathway" id="UPA00219"/>
<evidence type="ECO:0000256" key="2">
    <source>
        <dbReference type="ARBA" id="ARBA00022692"/>
    </source>
</evidence>